<comment type="caution">
    <text evidence="1">The sequence shown here is derived from an EMBL/GenBank/DDBJ whole genome shotgun (WGS) entry which is preliminary data.</text>
</comment>
<gene>
    <name evidence="1" type="ORF">PCOR1329_LOCUS68099</name>
</gene>
<accession>A0ABN9WP01</accession>
<dbReference type="Proteomes" id="UP001189429">
    <property type="component" value="Unassembled WGS sequence"/>
</dbReference>
<reference evidence="1" key="1">
    <citation type="submission" date="2023-10" db="EMBL/GenBank/DDBJ databases">
        <authorList>
            <person name="Chen Y."/>
            <person name="Shah S."/>
            <person name="Dougan E. K."/>
            <person name="Thang M."/>
            <person name="Chan C."/>
        </authorList>
    </citation>
    <scope>NUCLEOTIDE SEQUENCE [LARGE SCALE GENOMIC DNA]</scope>
</reference>
<proteinExistence type="predicted"/>
<evidence type="ECO:0000313" key="2">
    <source>
        <dbReference type="Proteomes" id="UP001189429"/>
    </source>
</evidence>
<protein>
    <submittedName>
        <fullName evidence="1">Uncharacterized protein</fullName>
    </submittedName>
</protein>
<dbReference type="EMBL" id="CAUYUJ010018860">
    <property type="protein sequence ID" value="CAK0886858.1"/>
    <property type="molecule type" value="Genomic_DNA"/>
</dbReference>
<evidence type="ECO:0000313" key="1">
    <source>
        <dbReference type="EMBL" id="CAK0886858.1"/>
    </source>
</evidence>
<organism evidence="1 2">
    <name type="scientific">Prorocentrum cordatum</name>
    <dbReference type="NCBI Taxonomy" id="2364126"/>
    <lineage>
        <taxon>Eukaryota</taxon>
        <taxon>Sar</taxon>
        <taxon>Alveolata</taxon>
        <taxon>Dinophyceae</taxon>
        <taxon>Prorocentrales</taxon>
        <taxon>Prorocentraceae</taxon>
        <taxon>Prorocentrum</taxon>
    </lineage>
</organism>
<name>A0ABN9WP01_9DINO</name>
<keyword evidence="2" id="KW-1185">Reference proteome</keyword>
<sequence length="913" mass="100068">MPHIVRDALSGIGAVFTKHAAAEPRLCSNLSASQSTKEKILEVVLRDGWDGCPFTAGLLNSKYFVVGASLVDTPYDLYQDLCKTTAESQTLAVVLHSALCSAKDAFVNNRMGADKFNNILIAVGMWVGVKHKLLPHVVFGEYDSAALETFLLDVSDGSFRQELLSLAEQEPGGDVTDLQLLTDWVIQRVGALAASQQRASEVATAAANGSSAAVLSRDEVDQINQVQPMAVVLLGAHNFEEAAGKLKGGNDALEQSWNARRKAHVQDVQAVQKEMQNIDVHMDIEAGVISSRKFQYVRDAAVGAKKHISSLQKFYSFVEKETLVISVYQLFFLGTTKKLAVEQMRATLDSAPGIAFVIYPRLPKNARRTTKRGATVEAEPDQDLDDEFNDVDGDGELPELLSLENMATTNTELTAQLTWDHFEVEDVLLSKRADDKELRFLKRVSFTLDVDEELLSTALLSSGIYGNIAMPDAVSCARKAAAGARRAMVDGYAWEVDPATKNARTRSRKTQVSESFHAAWLADIIEHSVSKAAMEDGIRVCYIGKEFQRGLCDIARAQTFSLVANLYLSKQLTLEHRTLVPDPGEKPNKGKRMVQSMLSEPLKILTLNPRGELAIPSDEQLAKHYRCTMNEEMRAKFADLRMDLPLAQDSERGDEKVAVGTYAASRDELKNSFGEEVAAQRNVSDKIRLVLTKTQAAYPPFRLWLEAYGPQSVALPPGTCVWKGGAGKFFSTAQGDLAEEEQAKAWAFTRTTNYKGDAPKTANGNFVLVKGAGATAVEPKMKTLKNIEAELGLNVKLWGHAISRKASDVTVAPGAVQVYWVPAARTTEDAVGSDFQGFSNLSMCTWLPSSEEVAKKKKKCEIAGLLRPAFEVHLKEAGMDKKLEPISTAGANPMCLFATERLEFRPSQLRALH</sequence>